<evidence type="ECO:0000256" key="4">
    <source>
        <dbReference type="ARBA" id="ARBA00022692"/>
    </source>
</evidence>
<evidence type="ECO:0000256" key="5">
    <source>
        <dbReference type="ARBA" id="ARBA00023136"/>
    </source>
</evidence>
<dbReference type="InterPro" id="IPR012910">
    <property type="entry name" value="Plug_dom"/>
</dbReference>
<dbReference type="Gene3D" id="2.170.130.10">
    <property type="entry name" value="TonB-dependent receptor, plug domain"/>
    <property type="match status" value="1"/>
</dbReference>
<sequence length="1214" mass="135667">MEIKFTGVFFFLRKKLLTTIMRTFIFLFCTISFALVPNEGLSQNAKIKIDSDKTVSVEEVFELIKNQTNYTFVYENHLFEKLPEVILKKGIIVVKDLLNLSLKTSNIVYTFDKSGTILLKKGVFQQKIKGTLLDKNKQPIVGASVLVKGTGKGVSTDFDGKFSIAASKGDILVFQSLGFKSKEVSILNASEITVVLEDFAESLGEIIITTGYDKINKRSFTGAATTIKAADLKIDGVVDVSRMLEGKIAGVNVQNITGTFGAAPQITIRGSSSVFGNNNPLYVIDGVVQEDIVEQDLDALTSGDASTLISSSIAGVNSTDIEKIDILKDASATSIYGARARNGVVVITTKSGKRSSPLKVNYTLEQTVRDIPSYNQYDILDSKETIGVLEGLRSQGYLRLPNVGNARFSGVYGVLEKQINSYSNGGFGVPNTPEGRSAFLQNYELANTNWFKTLFRQSLMQNHTLSFTGGGENNSFYASVGFLHDPGWSVADKVTRITSNIKNTFYFSDKFNLSISTVASVRNQKAPGSFNREANVVDGQFSRDFDINPFSYALNTSRALRPRDNNGNLEYYTNNWAPFNILEELDNNTLDLDVKDIRFQIDASYKITDHLTYDLNTSARYVNSTREHQIRENSNVVKAYNADQTAVIANANIFLYRDPNNPDAIPIPVFPEGGLYRKFDNSLTSYYLRNSFQYKRDFNKKHSFDALLGQELRYVDRNDENFTGYGLQYENGFVPFTDARLLEKIIAEGGNYFGLGRERERTVAFFGRTTYSYDNKYVFSLTGRYDGSNRQGRSAKSRWLPTGTVSAKWNATEENFIQKSNTINNLQFRASYGLSASPGPATNSLAIFRSQITDRLTPSERETYLDIDALENSELTWEKQYEFNIGMDLGLFDNRIQFTTDIYQRNIFDNIDFVRTSGIGGELVKSGNNSDSEQKGIEFAITSTNIKTDNFKWVTSLNFSYFDQKITKLQNRPRVIDVVGLQGGSLEGYPNNSLFSFNFNGLNEDGIPTFVLPDGDNPVTDVNFQDSFNITDYLVYNGSVLPNKAGGISNSFSYKNWNLNVLITGAGGNKVRLNPSLDNFYSGTNVFTKSNINRWILPGDENITSIPKIIDVRDNNIYNQSDLSRAYNAYNFSTARVANGDFLRMKSISLAYNFNKDVLKKLDLSQLQLKLQGTNLFLLYSDDRLNGQDPEFYGTGGVALPITRQFTMSLNIGL</sequence>
<proteinExistence type="inferred from homology"/>
<evidence type="ECO:0000313" key="9">
    <source>
        <dbReference type="EMBL" id="QTD38621.1"/>
    </source>
</evidence>
<dbReference type="EMBL" id="CP071795">
    <property type="protein sequence ID" value="QTD38621.1"/>
    <property type="molecule type" value="Genomic_DNA"/>
</dbReference>
<feature type="domain" description="TonB-dependent receptor plug" evidence="8">
    <location>
        <begin position="217"/>
        <end position="344"/>
    </location>
</feature>
<dbReference type="InterPro" id="IPR023996">
    <property type="entry name" value="TonB-dep_OMP_SusC/RagA"/>
</dbReference>
<evidence type="ECO:0000256" key="1">
    <source>
        <dbReference type="ARBA" id="ARBA00004571"/>
    </source>
</evidence>
<dbReference type="InterPro" id="IPR023997">
    <property type="entry name" value="TonB-dep_OMP_SusC/RagA_CS"/>
</dbReference>
<evidence type="ECO:0000256" key="2">
    <source>
        <dbReference type="ARBA" id="ARBA00022448"/>
    </source>
</evidence>
<dbReference type="SUPFAM" id="SSF56935">
    <property type="entry name" value="Porins"/>
    <property type="match status" value="1"/>
</dbReference>
<dbReference type="InterPro" id="IPR039426">
    <property type="entry name" value="TonB-dep_rcpt-like"/>
</dbReference>
<evidence type="ECO:0000256" key="6">
    <source>
        <dbReference type="ARBA" id="ARBA00023237"/>
    </source>
</evidence>
<evidence type="ECO:0000259" key="8">
    <source>
        <dbReference type="Pfam" id="PF07715"/>
    </source>
</evidence>
<dbReference type="Pfam" id="PF07715">
    <property type="entry name" value="Plug"/>
    <property type="match status" value="1"/>
</dbReference>
<dbReference type="InterPro" id="IPR036942">
    <property type="entry name" value="Beta-barrel_TonB_sf"/>
</dbReference>
<comment type="similarity">
    <text evidence="7">Belongs to the TonB-dependent receptor family.</text>
</comment>
<reference evidence="9 10" key="1">
    <citation type="submission" date="2021-03" db="EMBL/GenBank/DDBJ databases">
        <title>Complete genome of Polaribacter_sp.G4M1.</title>
        <authorList>
            <person name="Jeong S.W."/>
            <person name="Bae J.W."/>
        </authorList>
    </citation>
    <scope>NUCLEOTIDE SEQUENCE [LARGE SCALE GENOMIC DNA]</scope>
    <source>
        <strain evidence="9 10">G4M1</strain>
    </source>
</reference>
<dbReference type="PROSITE" id="PS52016">
    <property type="entry name" value="TONB_DEPENDENT_REC_3"/>
    <property type="match status" value="1"/>
</dbReference>
<dbReference type="NCBIfam" id="TIGR04056">
    <property type="entry name" value="OMP_RagA_SusC"/>
    <property type="match status" value="1"/>
</dbReference>
<evidence type="ECO:0000256" key="7">
    <source>
        <dbReference type="PROSITE-ProRule" id="PRU01360"/>
    </source>
</evidence>
<comment type="subcellular location">
    <subcellularLocation>
        <location evidence="1 7">Cell outer membrane</location>
        <topology evidence="1 7">Multi-pass membrane protein</topology>
    </subcellularLocation>
</comment>
<dbReference type="Gene3D" id="2.60.40.1120">
    <property type="entry name" value="Carboxypeptidase-like, regulatory domain"/>
    <property type="match status" value="1"/>
</dbReference>
<keyword evidence="3 7" id="KW-1134">Transmembrane beta strand</keyword>
<dbReference type="Gene3D" id="2.40.170.20">
    <property type="entry name" value="TonB-dependent receptor, beta-barrel domain"/>
    <property type="match status" value="1"/>
</dbReference>
<evidence type="ECO:0000313" key="10">
    <source>
        <dbReference type="Proteomes" id="UP000663935"/>
    </source>
</evidence>
<dbReference type="InterPro" id="IPR037066">
    <property type="entry name" value="Plug_dom_sf"/>
</dbReference>
<protein>
    <submittedName>
        <fullName evidence="9">SusC/RagA family TonB-linked outer membrane protein</fullName>
    </submittedName>
</protein>
<dbReference type="InterPro" id="IPR008969">
    <property type="entry name" value="CarboxyPept-like_regulatory"/>
</dbReference>
<evidence type="ECO:0000256" key="3">
    <source>
        <dbReference type="ARBA" id="ARBA00022452"/>
    </source>
</evidence>
<organism evidence="9 10">
    <name type="scientific">Polaribacter batillariae</name>
    <dbReference type="NCBI Taxonomy" id="2808900"/>
    <lineage>
        <taxon>Bacteria</taxon>
        <taxon>Pseudomonadati</taxon>
        <taxon>Bacteroidota</taxon>
        <taxon>Flavobacteriia</taxon>
        <taxon>Flavobacteriales</taxon>
        <taxon>Flavobacteriaceae</taxon>
    </lineage>
</organism>
<gene>
    <name evidence="9" type="ORF">JL193_04915</name>
</gene>
<keyword evidence="6 7" id="KW-0998">Cell outer membrane</keyword>
<name>A0ABX7SWP7_9FLAO</name>
<dbReference type="Proteomes" id="UP000663935">
    <property type="component" value="Chromosome"/>
</dbReference>
<dbReference type="NCBIfam" id="TIGR04057">
    <property type="entry name" value="SusC_RagA_signa"/>
    <property type="match status" value="1"/>
</dbReference>
<keyword evidence="2 7" id="KW-0813">Transport</keyword>
<keyword evidence="10" id="KW-1185">Reference proteome</keyword>
<keyword evidence="5 7" id="KW-0472">Membrane</keyword>
<dbReference type="SUPFAM" id="SSF49464">
    <property type="entry name" value="Carboxypeptidase regulatory domain-like"/>
    <property type="match status" value="1"/>
</dbReference>
<dbReference type="Pfam" id="PF13715">
    <property type="entry name" value="CarbopepD_reg_2"/>
    <property type="match status" value="1"/>
</dbReference>
<accession>A0ABX7SWP7</accession>
<keyword evidence="4 7" id="KW-0812">Transmembrane</keyword>